<dbReference type="OrthoDB" id="10663282at2759"/>
<dbReference type="EnsemblMetazoa" id="G30934.1">
    <property type="protein sequence ID" value="G30934.1:cds"/>
    <property type="gene ID" value="G30934"/>
</dbReference>
<name>A0A8W8M7H5_MAGGI</name>
<reference evidence="2" key="1">
    <citation type="submission" date="2022-08" db="UniProtKB">
        <authorList>
            <consortium name="EnsemblMetazoa"/>
        </authorList>
    </citation>
    <scope>IDENTIFICATION</scope>
    <source>
        <strain evidence="2">05x7-T-G4-1.051#20</strain>
    </source>
</reference>
<evidence type="ECO:0000313" key="2">
    <source>
        <dbReference type="EnsemblMetazoa" id="G30934.1:cds"/>
    </source>
</evidence>
<keyword evidence="1" id="KW-1133">Transmembrane helix</keyword>
<organism evidence="2 3">
    <name type="scientific">Magallana gigas</name>
    <name type="common">Pacific oyster</name>
    <name type="synonym">Crassostrea gigas</name>
    <dbReference type="NCBI Taxonomy" id="29159"/>
    <lineage>
        <taxon>Eukaryota</taxon>
        <taxon>Metazoa</taxon>
        <taxon>Spiralia</taxon>
        <taxon>Lophotrochozoa</taxon>
        <taxon>Mollusca</taxon>
        <taxon>Bivalvia</taxon>
        <taxon>Autobranchia</taxon>
        <taxon>Pteriomorphia</taxon>
        <taxon>Ostreida</taxon>
        <taxon>Ostreoidea</taxon>
        <taxon>Ostreidae</taxon>
        <taxon>Magallana</taxon>
    </lineage>
</organism>
<dbReference type="Proteomes" id="UP000005408">
    <property type="component" value="Unassembled WGS sequence"/>
</dbReference>
<keyword evidence="1" id="KW-0812">Transmembrane</keyword>
<dbReference type="OMA" id="FSFANIW"/>
<protein>
    <submittedName>
        <fullName evidence="2">Uncharacterized protein</fullName>
    </submittedName>
</protein>
<keyword evidence="3" id="KW-1185">Reference proteome</keyword>
<dbReference type="AlphaFoldDB" id="A0A8W8M7H5"/>
<feature type="transmembrane region" description="Helical" evidence="1">
    <location>
        <begin position="16"/>
        <end position="39"/>
    </location>
</feature>
<evidence type="ECO:0000313" key="3">
    <source>
        <dbReference type="Proteomes" id="UP000005408"/>
    </source>
</evidence>
<accession>A0A8W8M7H5</accession>
<evidence type="ECO:0000256" key="1">
    <source>
        <dbReference type="SAM" id="Phobius"/>
    </source>
</evidence>
<proteinExistence type="predicted"/>
<keyword evidence="1" id="KW-0472">Membrane</keyword>
<sequence>MQFSFANIWKLWKDEIVLIVCGILMFGGIVGFLFGMIFARKRKLKLNTEHNRRHPRHSCNSELYAEISESANITGKDRNENISVEVELENNIKRSASDGMVSTDTSRHSMEGSYSNIYNVLQQNYGQRRNSYPIDDKDTKDMFNKYYSLEKLDVSNKSDDQLQYRDKTPKSIVLSN</sequence>